<feature type="domain" description="Dehydrogenase E1 component" evidence="4">
    <location>
        <begin position="4"/>
        <end position="300"/>
    </location>
</feature>
<keyword evidence="3" id="KW-0786">Thiamine pyrophosphate</keyword>
<gene>
    <name evidence="5" type="ORF">LJ207_10875</name>
</gene>
<comment type="caution">
    <text evidence="5">The sequence shown here is derived from an EMBL/GenBank/DDBJ whole genome shotgun (WGS) entry which is preliminary data.</text>
</comment>
<dbReference type="InterPro" id="IPR029061">
    <property type="entry name" value="THDP-binding"/>
</dbReference>
<dbReference type="GO" id="GO:0004739">
    <property type="term" value="F:pyruvate dehydrogenase (acetyl-transferring) activity"/>
    <property type="evidence" value="ECO:0007669"/>
    <property type="project" value="TreeGrafter"/>
</dbReference>
<evidence type="ECO:0000313" key="5">
    <source>
        <dbReference type="EMBL" id="MCC3145828.1"/>
    </source>
</evidence>
<dbReference type="EMBL" id="JAJFAT010000018">
    <property type="protein sequence ID" value="MCC3145828.1"/>
    <property type="molecule type" value="Genomic_DNA"/>
</dbReference>
<accession>A0AAW4X220</accession>
<dbReference type="AlphaFoldDB" id="A0AAW4X220"/>
<dbReference type="Gene3D" id="3.40.50.970">
    <property type="match status" value="1"/>
</dbReference>
<proteinExistence type="predicted"/>
<keyword evidence="2" id="KW-0560">Oxidoreductase</keyword>
<dbReference type="CDD" id="cd02000">
    <property type="entry name" value="TPP_E1_PDC_ADC_BCADC"/>
    <property type="match status" value="1"/>
</dbReference>
<evidence type="ECO:0000256" key="3">
    <source>
        <dbReference type="ARBA" id="ARBA00023052"/>
    </source>
</evidence>
<protein>
    <submittedName>
        <fullName evidence="5">Thiamine pyrophosphate-dependent dehydrogenase E1 component subunit alpha</fullName>
    </submittedName>
</protein>
<dbReference type="PANTHER" id="PTHR11516:SF60">
    <property type="entry name" value="PYRUVATE DEHYDROGENASE E1 COMPONENT SUBUNIT ALPHA"/>
    <property type="match status" value="1"/>
</dbReference>
<reference evidence="5 6" key="1">
    <citation type="submission" date="2021-10" db="EMBL/GenBank/DDBJ databases">
        <authorList>
            <person name="Grouzdev D.S."/>
            <person name="Pantiukh K.S."/>
            <person name="Krutkina M.S."/>
        </authorList>
    </citation>
    <scope>NUCLEOTIDE SEQUENCE [LARGE SCALE GENOMIC DNA]</scope>
    <source>
        <strain evidence="5 6">Z-7514</strain>
    </source>
</reference>
<evidence type="ECO:0000256" key="1">
    <source>
        <dbReference type="ARBA" id="ARBA00001964"/>
    </source>
</evidence>
<dbReference type="Pfam" id="PF00676">
    <property type="entry name" value="E1_dh"/>
    <property type="match status" value="1"/>
</dbReference>
<sequence>MYEKMYKIRLFEDNAVKLFNQGLVRGPMHVYTGEEAVAVGACSNLNNDDLITSTHRGHGHCIAKGGLVDKMAAELLAKGTGYCKGKGGSMHIADPDIGILGANGIVGAGLPIAAGSALSSKMRGTDQVTICFFGDGATNEGSFHEALNMAAIWDLPVVFVCENNLYGLTGPADEMLSVKDVASRAASYDIPGVIVDGNDVLDVYETVGEAVKRARNGGGPSLIEAKTYRIKGHFVGDPCVYRDEEEVEKWKKRCPIKNYKNYLIETAGFTSEELAEIEEKVENEVEAAVKFAKESPDPELEVVFEDVFSK</sequence>
<comment type="cofactor">
    <cofactor evidence="1">
        <name>thiamine diphosphate</name>
        <dbReference type="ChEBI" id="CHEBI:58937"/>
    </cofactor>
</comment>
<evidence type="ECO:0000259" key="4">
    <source>
        <dbReference type="Pfam" id="PF00676"/>
    </source>
</evidence>
<dbReference type="PANTHER" id="PTHR11516">
    <property type="entry name" value="PYRUVATE DEHYDROGENASE E1 COMPONENT, ALPHA SUBUNIT BACTERIAL AND ORGANELLAR"/>
    <property type="match status" value="1"/>
</dbReference>
<dbReference type="SUPFAM" id="SSF52518">
    <property type="entry name" value="Thiamin diphosphate-binding fold (THDP-binding)"/>
    <property type="match status" value="1"/>
</dbReference>
<dbReference type="InterPro" id="IPR001017">
    <property type="entry name" value="DH_E1"/>
</dbReference>
<evidence type="ECO:0000313" key="6">
    <source>
        <dbReference type="Proteomes" id="UP001199296"/>
    </source>
</evidence>
<name>A0AAW4X220_9FIRM</name>
<dbReference type="GO" id="GO:0006086">
    <property type="term" value="P:pyruvate decarboxylation to acetyl-CoA"/>
    <property type="evidence" value="ECO:0007669"/>
    <property type="project" value="TreeGrafter"/>
</dbReference>
<dbReference type="InterPro" id="IPR050642">
    <property type="entry name" value="PDH_E1_Alpha_Subunit"/>
</dbReference>
<keyword evidence="6" id="KW-1185">Reference proteome</keyword>
<organism evidence="5 6">
    <name type="scientific">Halanaerobium polyolivorans</name>
    <dbReference type="NCBI Taxonomy" id="2886943"/>
    <lineage>
        <taxon>Bacteria</taxon>
        <taxon>Bacillati</taxon>
        <taxon>Bacillota</taxon>
        <taxon>Clostridia</taxon>
        <taxon>Halanaerobiales</taxon>
        <taxon>Halanaerobiaceae</taxon>
        <taxon>Halanaerobium</taxon>
    </lineage>
</organism>
<evidence type="ECO:0000256" key="2">
    <source>
        <dbReference type="ARBA" id="ARBA00023002"/>
    </source>
</evidence>
<dbReference type="Proteomes" id="UP001199296">
    <property type="component" value="Unassembled WGS sequence"/>
</dbReference>